<feature type="chain" id="PRO_5038939714" description="Lipoprotein" evidence="1">
    <location>
        <begin position="22"/>
        <end position="310"/>
    </location>
</feature>
<evidence type="ECO:0000313" key="2">
    <source>
        <dbReference type="EMBL" id="RZT66381.1"/>
    </source>
</evidence>
<dbReference type="OrthoDB" id="5115904at2"/>
<dbReference type="Proteomes" id="UP000291832">
    <property type="component" value="Unassembled WGS sequence"/>
</dbReference>
<proteinExistence type="predicted"/>
<dbReference type="EMBL" id="SHKI01000004">
    <property type="protein sequence ID" value="RZT66381.1"/>
    <property type="molecule type" value="Genomic_DNA"/>
</dbReference>
<keyword evidence="3" id="KW-1185">Reference proteome</keyword>
<dbReference type="PROSITE" id="PS51257">
    <property type="entry name" value="PROKAR_LIPOPROTEIN"/>
    <property type="match status" value="1"/>
</dbReference>
<feature type="signal peptide" evidence="1">
    <location>
        <begin position="1"/>
        <end position="21"/>
    </location>
</feature>
<name>A0A4Q7TYX0_9MICO</name>
<reference evidence="2 3" key="1">
    <citation type="journal article" date="2015" name="Stand. Genomic Sci.">
        <title>Genomic Encyclopedia of Bacterial and Archaeal Type Strains, Phase III: the genomes of soil and plant-associated and newly described type strains.</title>
        <authorList>
            <person name="Whitman W.B."/>
            <person name="Woyke T."/>
            <person name="Klenk H.P."/>
            <person name="Zhou Y."/>
            <person name="Lilburn T.G."/>
            <person name="Beck B.J."/>
            <person name="De Vos P."/>
            <person name="Vandamme P."/>
            <person name="Eisen J.A."/>
            <person name="Garrity G."/>
            <person name="Hugenholtz P."/>
            <person name="Kyrpides N.C."/>
        </authorList>
    </citation>
    <scope>NUCLEOTIDE SEQUENCE [LARGE SCALE GENOMIC DNA]</scope>
    <source>
        <strain evidence="2 3">RF6</strain>
    </source>
</reference>
<keyword evidence="1" id="KW-0732">Signal</keyword>
<evidence type="ECO:0008006" key="4">
    <source>
        <dbReference type="Google" id="ProtNLM"/>
    </source>
</evidence>
<evidence type="ECO:0000256" key="1">
    <source>
        <dbReference type="SAM" id="SignalP"/>
    </source>
</evidence>
<sequence>MKPLKTATALLATLALTSTLAACSGGGDGATAGNTGSNPSLDETFDWSRASHGPVKTVQFVLPDELVAIAPELENLTAVPVSATARELDSASMCAVDIAYDFPQGTEALAGPDVADDGEIARMAAEQAYDALHAVYIEGIEMPEGVDDPDELRSIAEEQVREHFKALNPPTEAELDEAVKQIMSDQYDRVFAEYFDPAKATQSEQQGRTDGQNLFGADAKPIEELDSSDPERGKYYSADLETLTTVWDCASDPLDASTYESAWFQVLTSDDEQHSFAVAHITSTKNGDIYIFDAEIRDYETDVNGDWIAD</sequence>
<dbReference type="RefSeq" id="WP_130453973.1">
    <property type="nucleotide sequence ID" value="NZ_QYAG01000001.1"/>
</dbReference>
<evidence type="ECO:0000313" key="3">
    <source>
        <dbReference type="Proteomes" id="UP000291832"/>
    </source>
</evidence>
<protein>
    <recommendedName>
        <fullName evidence="4">Lipoprotein</fullName>
    </recommendedName>
</protein>
<organism evidence="2 3">
    <name type="scientific">Leucobacter luti</name>
    <dbReference type="NCBI Taxonomy" id="340320"/>
    <lineage>
        <taxon>Bacteria</taxon>
        <taxon>Bacillati</taxon>
        <taxon>Actinomycetota</taxon>
        <taxon>Actinomycetes</taxon>
        <taxon>Micrococcales</taxon>
        <taxon>Microbacteriaceae</taxon>
        <taxon>Leucobacter</taxon>
    </lineage>
</organism>
<dbReference type="AlphaFoldDB" id="A0A4Q7TYX0"/>
<comment type="caution">
    <text evidence="2">The sequence shown here is derived from an EMBL/GenBank/DDBJ whole genome shotgun (WGS) entry which is preliminary data.</text>
</comment>
<accession>A0A4Q7TYX0</accession>
<gene>
    <name evidence="2" type="ORF">EV139_1818</name>
</gene>